<dbReference type="GO" id="GO:0008422">
    <property type="term" value="F:beta-glucosidase activity"/>
    <property type="evidence" value="ECO:0007669"/>
    <property type="project" value="UniProtKB-EC"/>
</dbReference>
<keyword evidence="4" id="KW-0732">Signal</keyword>
<dbReference type="PANTHER" id="PTHR30620:SF16">
    <property type="entry name" value="LYSOSOMAL BETA GLUCOSIDASE"/>
    <property type="match status" value="1"/>
</dbReference>
<reference evidence="8" key="1">
    <citation type="journal article" date="2020" name="Stud. Mycol.">
        <title>101 Dothideomycetes genomes: a test case for predicting lifestyles and emergence of pathogens.</title>
        <authorList>
            <person name="Haridas S."/>
            <person name="Albert R."/>
            <person name="Binder M."/>
            <person name="Bloem J."/>
            <person name="Labutti K."/>
            <person name="Salamov A."/>
            <person name="Andreopoulos B."/>
            <person name="Baker S."/>
            <person name="Barry K."/>
            <person name="Bills G."/>
            <person name="Bluhm B."/>
            <person name="Cannon C."/>
            <person name="Castanera R."/>
            <person name="Culley D."/>
            <person name="Daum C."/>
            <person name="Ezra D."/>
            <person name="Gonzalez J."/>
            <person name="Henrissat B."/>
            <person name="Kuo A."/>
            <person name="Liang C."/>
            <person name="Lipzen A."/>
            <person name="Lutzoni F."/>
            <person name="Magnuson J."/>
            <person name="Mondo S."/>
            <person name="Nolan M."/>
            <person name="Ohm R."/>
            <person name="Pangilinan J."/>
            <person name="Park H.-J."/>
            <person name="Ramirez L."/>
            <person name="Alfaro M."/>
            <person name="Sun H."/>
            <person name="Tritt A."/>
            <person name="Yoshinaga Y."/>
            <person name="Zwiers L.-H."/>
            <person name="Turgeon B."/>
            <person name="Goodwin S."/>
            <person name="Spatafora J."/>
            <person name="Crous P."/>
            <person name="Grigoriev I."/>
        </authorList>
    </citation>
    <scope>NUCLEOTIDE SEQUENCE</scope>
    <source>
        <strain evidence="8">CBS 627.86</strain>
    </source>
</reference>
<evidence type="ECO:0000256" key="3">
    <source>
        <dbReference type="ARBA" id="ARBA00012744"/>
    </source>
</evidence>
<name>A0A6A5YVY4_9PLEO</name>
<evidence type="ECO:0000256" key="7">
    <source>
        <dbReference type="ARBA" id="ARBA00023295"/>
    </source>
</evidence>
<dbReference type="Proteomes" id="UP000799770">
    <property type="component" value="Unassembled WGS sequence"/>
</dbReference>
<dbReference type="OrthoDB" id="416222at2759"/>
<sequence length="190" mass="21671">MPARAWDVEYLTELQRVMRVLNAGVDQFVGEQRSELIVELVETGIILEERLDIPVRRLLRQKFLLGLFDNLFLDPDAAEQVDVNSYFVRLGTEAQRKVYTLLKNEGEILPLRYLSDAKFYVEGVNSTLLEERGLLVVTTAEEADFALVRLQAPYEPRPGGFEPAYHAGSLEYNATEKAHQAKSIRQCQLL</sequence>
<keyword evidence="6" id="KW-0325">Glycoprotein</keyword>
<keyword evidence="9" id="KW-1185">Reference proteome</keyword>
<keyword evidence="7" id="KW-0326">Glycosidase</keyword>
<dbReference type="InterPro" id="IPR051915">
    <property type="entry name" value="Cellulose_Degrad_GH3"/>
</dbReference>
<evidence type="ECO:0000256" key="5">
    <source>
        <dbReference type="ARBA" id="ARBA00022801"/>
    </source>
</evidence>
<dbReference type="InterPro" id="IPR017853">
    <property type="entry name" value="GH"/>
</dbReference>
<dbReference type="EC" id="3.2.1.21" evidence="3"/>
<evidence type="ECO:0000256" key="6">
    <source>
        <dbReference type="ARBA" id="ARBA00023180"/>
    </source>
</evidence>
<evidence type="ECO:0000313" key="9">
    <source>
        <dbReference type="Proteomes" id="UP000799770"/>
    </source>
</evidence>
<keyword evidence="5" id="KW-0378">Hydrolase</keyword>
<evidence type="ECO:0000256" key="4">
    <source>
        <dbReference type="ARBA" id="ARBA00022729"/>
    </source>
</evidence>
<dbReference type="PANTHER" id="PTHR30620">
    <property type="entry name" value="PERIPLASMIC BETA-GLUCOSIDASE-RELATED"/>
    <property type="match status" value="1"/>
</dbReference>
<gene>
    <name evidence="8" type="ORF">BDV96DRAFT_193491</name>
</gene>
<dbReference type="InterPro" id="IPR036962">
    <property type="entry name" value="Glyco_hydro_3_N_sf"/>
</dbReference>
<dbReference type="AlphaFoldDB" id="A0A6A5YVY4"/>
<evidence type="ECO:0000256" key="2">
    <source>
        <dbReference type="ARBA" id="ARBA00005336"/>
    </source>
</evidence>
<comment type="catalytic activity">
    <reaction evidence="1">
        <text>Hydrolysis of terminal, non-reducing beta-D-glucosyl residues with release of beta-D-glucose.</text>
        <dbReference type="EC" id="3.2.1.21"/>
    </reaction>
</comment>
<dbReference type="GO" id="GO:0009251">
    <property type="term" value="P:glucan catabolic process"/>
    <property type="evidence" value="ECO:0007669"/>
    <property type="project" value="TreeGrafter"/>
</dbReference>
<dbReference type="SUPFAM" id="SSF51445">
    <property type="entry name" value="(Trans)glycosidases"/>
    <property type="match status" value="1"/>
</dbReference>
<protein>
    <recommendedName>
        <fullName evidence="3">beta-glucosidase</fullName>
        <ecNumber evidence="3">3.2.1.21</ecNumber>
    </recommendedName>
</protein>
<evidence type="ECO:0000256" key="1">
    <source>
        <dbReference type="ARBA" id="ARBA00000448"/>
    </source>
</evidence>
<evidence type="ECO:0000313" key="8">
    <source>
        <dbReference type="EMBL" id="KAF2110944.1"/>
    </source>
</evidence>
<dbReference type="EMBL" id="ML977336">
    <property type="protein sequence ID" value="KAF2110944.1"/>
    <property type="molecule type" value="Genomic_DNA"/>
</dbReference>
<proteinExistence type="inferred from homology"/>
<accession>A0A6A5YVY4</accession>
<organism evidence="8 9">
    <name type="scientific">Lophiotrema nucula</name>
    <dbReference type="NCBI Taxonomy" id="690887"/>
    <lineage>
        <taxon>Eukaryota</taxon>
        <taxon>Fungi</taxon>
        <taxon>Dikarya</taxon>
        <taxon>Ascomycota</taxon>
        <taxon>Pezizomycotina</taxon>
        <taxon>Dothideomycetes</taxon>
        <taxon>Pleosporomycetidae</taxon>
        <taxon>Pleosporales</taxon>
        <taxon>Lophiotremataceae</taxon>
        <taxon>Lophiotrema</taxon>
    </lineage>
</organism>
<dbReference type="Gene3D" id="3.20.20.300">
    <property type="entry name" value="Glycoside hydrolase, family 3, N-terminal domain"/>
    <property type="match status" value="1"/>
</dbReference>
<comment type="similarity">
    <text evidence="2">Belongs to the glycosyl hydrolase 3 family.</text>
</comment>